<evidence type="ECO:0000256" key="21">
    <source>
        <dbReference type="HAMAP-Rule" id="MF_04078"/>
    </source>
</evidence>
<keyword evidence="2 21" id="KW-1032">Host cell membrane</keyword>
<comment type="PTM">
    <text evidence="21">The virion-associated Nef proteins are cleaved by the viral protease to release the soluble C-terminal core protein. Nef is probably cleaved concomitantly with viral structural proteins on maturation of virus particles.</text>
</comment>
<feature type="region of interest" description="Disordered" evidence="23">
    <location>
        <begin position="1"/>
        <end position="32"/>
    </location>
</feature>
<evidence type="ECO:0000256" key="1">
    <source>
        <dbReference type="ARBA" id="ARBA00006933"/>
    </source>
</evidence>
<comment type="subunit">
    <text evidence="21">Monomer; cytosolic form. Homodimer; membrane bound form. Interacts with Nef associated p21-activated kinase (PAK2); this interaction activates PAK2. Associates with the Nef-MHC-I-AP1 complex; this complex is required for MHC-I internalization. Interacts (via C-terminus) with host PI3-kinase. Interacts with host PACS1; this interaction seems to be weak. Interacts with host PACS2. Interacts with host LCK and MAPK3; these interactions inhibit the kinase activity of the latter. Interacts with host ATP6V1H; this interaction may play a role in CD4 endocytosis. Associates with the CD4-Nef-AP2 complex; this complex is required for CD4 internalization. Interacts with host AP2 subunit alpha and AP2 subunit sigma2. Interacts with TCR-zeta chain; this interaction up-regulates the Fas ligand (FasL) surface expression. Interacts with host HCK, LYN, and SRC; these interactions activate the Src family kinases. Interacts with MAP3K5; this interaction inhibits the Fas and TNFR-mediated death signals. Interacts with beta-COP and PTE1. Interacts with human RACK1; this increases Nef phosphorylation by PKC. Interacts with TP53; this interaction decreases the half-life of TP53, protecting the infected cell against p53-mediated apoptosis.</text>
</comment>
<keyword evidence="14 21" id="KW-1043">Host membrane</keyword>
<dbReference type="Gene3D" id="4.10.890.10">
    <property type="entry name" value="HIV 1 nef anchor domain"/>
    <property type="match status" value="1"/>
</dbReference>
<dbReference type="GO" id="GO:0017124">
    <property type="term" value="F:SH3 domain binding"/>
    <property type="evidence" value="ECO:0007669"/>
    <property type="project" value="UniProtKB-UniRule"/>
</dbReference>
<feature type="site" description="Cleavage; by viral protease" evidence="21">
    <location>
        <begin position="57"/>
        <end position="58"/>
    </location>
</feature>
<evidence type="ECO:0000256" key="12">
    <source>
        <dbReference type="ARBA" id="ARBA00022812"/>
    </source>
</evidence>
<feature type="region of interest" description="Acidic; interacts with host PACS1 and PACS2; stabilizes the interaction of NEF/MHC-I with host AP1M1; necessary for MHC-I internalization" evidence="21">
    <location>
        <begin position="62"/>
        <end position="65"/>
    </location>
</feature>
<dbReference type="GO" id="GO:0140321">
    <property type="term" value="P:symbiont-mediated suppression of host autophagy"/>
    <property type="evidence" value="ECO:0007669"/>
    <property type="project" value="UniProtKB-UniRule"/>
</dbReference>
<comment type="domain">
    <text evidence="21">The SH3-binding domain constituted of PxxP motifs mediates binding to several Src family proteins thereby regulating their tyrosine kinase activity. The same motifs also mediates the association with MAPK3, PI3-kinase and TCR-zeta.</text>
</comment>
<comment type="function">
    <text evidence="21">Extracellular Nef protein targets CD4(+) T-lymphocytes for apoptosis by interacting with CXCR4 surface receptors.</text>
</comment>
<dbReference type="GO" id="GO:0044178">
    <property type="term" value="C:host cell Golgi membrane"/>
    <property type="evidence" value="ECO:0007669"/>
    <property type="project" value="UniProtKB-SubCell"/>
</dbReference>
<dbReference type="GO" id="GO:0051246">
    <property type="term" value="P:regulation of protein metabolic process"/>
    <property type="evidence" value="ECO:0007669"/>
    <property type="project" value="UniProtKB-ARBA"/>
</dbReference>
<keyword evidence="16 21" id="KW-0729">SH3-binding</keyword>
<keyword evidence="7 21" id="KW-0945">Host-virus interaction</keyword>
<evidence type="ECO:0000256" key="2">
    <source>
        <dbReference type="ARBA" id="ARBA00022511"/>
    </source>
</evidence>
<comment type="function">
    <text evidence="21">In infected CD4(+) T-lymphocytes, down-regulates the surface MHC-I, mature MHC-II, CD4, CD28, CCR5 and CXCR4 molecules. Mediates internalization and degradation of host CD4 through the interaction of with the cytoplasmic tail of CD4, the recruitment of AP-2 (clathrin adapter protein complex 2), internalization through clathrin coated pits, and subsequent transport to endosomes and lysosomes for degradation. Diverts host MHC-I molecules to the trans-Golgi network-associated endosomal compartments by an endocytic pathway to finally target them for degradation. MHC-I down-regulation may involve AP-1 (clathrin adapter protein complex 1) or possibly Src family kinase-ZAP70/Syk-PI3K cascade recruited by PACS2. In consequence infected cells are masked for immune recognition by cytotoxic T-lymphocytes. Decreasing the number of immune receptors also prevents reinfection by more HIV particles (superinfection). Down-regulates host SERINC3 and SERINC5 thereby excluding these proteins from the viral particles. Virion infectivity is drastically higher when SERINC3 or SERINC5 are excluded from the viral envelope, because these host antiviral proteins impair the membrane fusion event necessary for subsequent virion penetration.</text>
</comment>
<keyword evidence="6 21" id="KW-1080">Inhibition of host adaptive immune response by virus</keyword>
<evidence type="ECO:0000256" key="15">
    <source>
        <dbReference type="ARBA" id="ARBA00023026"/>
    </source>
</evidence>
<evidence type="ECO:0000256" key="14">
    <source>
        <dbReference type="ARBA" id="ARBA00022870"/>
    </source>
</evidence>
<keyword evidence="20 21" id="KW-1116">Inhibition of host MHC class II molecule presentation by virus</keyword>
<dbReference type="GO" id="GO:0019058">
    <property type="term" value="P:viral life cycle"/>
    <property type="evidence" value="ECO:0007669"/>
    <property type="project" value="UniProtKB-ARBA"/>
</dbReference>
<organismHost>
    <name type="scientific">Homo sapiens</name>
    <name type="common">Human</name>
    <dbReference type="NCBI Taxonomy" id="9606"/>
</organismHost>
<feature type="short sequence motif" description="PxxP; stabilizes the interaction of NEF/MHC-I with host AP1M1; necessary for MHC-I internalization" evidence="21">
    <location>
        <begin position="72"/>
        <end position="75"/>
    </location>
</feature>
<keyword evidence="15 21" id="KW-0843">Virulence</keyword>
<evidence type="ECO:0000256" key="19">
    <source>
        <dbReference type="ARBA" id="ARBA00023288"/>
    </source>
</evidence>
<keyword evidence="4 21" id="KW-0964">Secreted</keyword>
<evidence type="ECO:0000256" key="13">
    <source>
        <dbReference type="ARBA" id="ARBA00022844"/>
    </source>
</evidence>
<comment type="PTM">
    <text evidence="21">Phosphorylated on serine residues, probably by host PKCdelta and theta.</text>
</comment>
<keyword evidence="13 21" id="KW-0946">Virion</keyword>
<organism evidence="24 25">
    <name type="scientific">Human immunodeficiency virus type 1</name>
    <name type="common">HIV-1</name>
    <dbReference type="NCBI Taxonomy" id="11676"/>
    <lineage>
        <taxon>Viruses</taxon>
        <taxon>Riboviria</taxon>
        <taxon>Pararnavirae</taxon>
        <taxon>Artverviricota</taxon>
        <taxon>Revtraviricetes</taxon>
        <taxon>Ortervirales</taxon>
        <taxon>Retroviridae</taxon>
        <taxon>Orthoretrovirinae</taxon>
        <taxon>Lentivirus</taxon>
        <taxon>Lentivirus humimdef1</taxon>
    </lineage>
</organism>
<evidence type="ECO:0000256" key="8">
    <source>
        <dbReference type="ARBA" id="ARBA00022625"/>
    </source>
</evidence>
<dbReference type="GO" id="GO:0039505">
    <property type="term" value="P:symbiont-mediated suppression of host antigen processing and presentation of peptide antigen via MHC class II"/>
    <property type="evidence" value="ECO:0007669"/>
    <property type="project" value="UniProtKB-UniRule"/>
</dbReference>
<dbReference type="GO" id="GO:0046776">
    <property type="term" value="P:symbiont-mediated suppression of host antigen processing and presentation of peptide antigen via MHC class I"/>
    <property type="evidence" value="ECO:0007669"/>
    <property type="project" value="UniProtKB-UniRule"/>
</dbReference>
<dbReference type="InterPro" id="IPR027481">
    <property type="entry name" value="HIV-1_Nef_core_sf"/>
</dbReference>
<dbReference type="Pfam" id="PF00469">
    <property type="entry name" value="F-protein"/>
    <property type="match status" value="1"/>
</dbReference>
<feature type="region of interest" description="Mediates dimerization, Nef-PTE1 interaction" evidence="21">
    <location>
        <begin position="108"/>
        <end position="124"/>
    </location>
</feature>
<comment type="domain">
    <text evidence="21">The dileucine internalization motif and a diacidic motif seem to be required for binding to AP-2.</text>
</comment>
<evidence type="ECO:0000313" key="25">
    <source>
        <dbReference type="Proteomes" id="UP000111507"/>
    </source>
</evidence>
<name>A0A076V440_HV1</name>
<evidence type="ECO:0000256" key="6">
    <source>
        <dbReference type="ARBA" id="ARBA00022560"/>
    </source>
</evidence>
<comment type="function">
    <text evidence="21">Bypasses host T-cell signaling by inducing a transcriptional program nearly identical to that of anti-CD3 cell activation. Interaction with TCR-zeta chain up-regulates the Fas ligand (FasL). Increasing surface FasL molecules and decreasing surface MHC-I molecules on infected CD4(+) cells send attacking cytotoxic CD8+ T-lymphocytes into apoptosis.</text>
</comment>
<comment type="function">
    <text evidence="21">Plays a role in optimizing the host cell environment for viral replication without causing cell death by apoptosis. Protects the infected cells from apoptosis in order to keep them alive until the next virus generation is ready to strike. Inhibits the Fas and TNFR-mediated death signals by blocking MAP3K5/ASK1. Decreases the half-life of TP53, protecting the infected cell against p53-mediated apoptosis. Inhibits the apoptotic signals regulated by the Bcl-2 family proteins through the formation of a Nef/PI3-kinase/PAK2 complex that leads to activation of PAK2 and induces phosphorylation of host BAD.</text>
</comment>
<feature type="compositionally biased region" description="Basic and acidic residues" evidence="23">
    <location>
        <begin position="16"/>
        <end position="25"/>
    </location>
</feature>
<evidence type="ECO:0000256" key="9">
    <source>
        <dbReference type="ARBA" id="ARBA00022661"/>
    </source>
</evidence>
<evidence type="ECO:0000256" key="18">
    <source>
        <dbReference type="ARBA" id="ARBA00023280"/>
    </source>
</evidence>
<dbReference type="GO" id="GO:0005576">
    <property type="term" value="C:extracellular region"/>
    <property type="evidence" value="ECO:0007669"/>
    <property type="project" value="UniProtKB-SubCell"/>
</dbReference>
<evidence type="ECO:0000256" key="17">
    <source>
        <dbReference type="ARBA" id="ARBA00023136"/>
    </source>
</evidence>
<evidence type="ECO:0000256" key="16">
    <source>
        <dbReference type="ARBA" id="ARBA00023036"/>
    </source>
</evidence>
<feature type="compositionally biased region" description="Basic residues" evidence="23">
    <location>
        <begin position="1"/>
        <end position="10"/>
    </location>
</feature>
<evidence type="ECO:0000313" key="24">
    <source>
        <dbReference type="EMBL" id="AIK20298.1"/>
    </source>
</evidence>
<dbReference type="GO" id="GO:0044423">
    <property type="term" value="C:virion component"/>
    <property type="evidence" value="ECO:0007669"/>
    <property type="project" value="UniProtKB-UniRule"/>
</dbReference>
<comment type="induction">
    <text evidence="21">Expressed early in the viral replication cycle.</text>
</comment>
<dbReference type="FunFam" id="3.30.62.10:FF:000001">
    <property type="entry name" value="Protein Nef"/>
    <property type="match status" value="1"/>
</dbReference>
<reference evidence="24 25" key="1">
    <citation type="journal article" date="2014" name="Transfusion">
        <title>Enhanced detection of viral diversity using partial and near full-length genomes of human immunodeficiency virus Type 1 provirus deep sequencing data from recently infected donors at four blood centers in Brazil.</title>
        <authorList>
            <consortium name="International Component of the NHLBI Recipient Epidemiology and Donor Evaluation Study-III (REDS-III)"/>
            <person name="Pessoa R."/>
            <person name="Watanabe J.T."/>
            <person name="Calabria P."/>
            <person name="Alencar C.S."/>
            <person name="Loureiro P."/>
            <person name="Lopes M.E."/>
            <person name="Proetti A.B."/>
            <person name="Felix A.C."/>
            <person name="Sabino E.C."/>
            <person name="Busch M.P."/>
            <person name="Sanabani S.S."/>
        </authorList>
    </citation>
    <scope>NUCLEOTIDE SEQUENCE [LARGE SCALE GENOMIC DNA]</scope>
    <source>
        <strain evidence="24">10BR_MG029</strain>
    </source>
</reference>
<evidence type="ECO:0000256" key="23">
    <source>
        <dbReference type="SAM" id="MobiDB-lite"/>
    </source>
</evidence>
<evidence type="ECO:0000256" key="3">
    <source>
        <dbReference type="ARBA" id="ARBA00022518"/>
    </source>
</evidence>
<keyword evidence="5 21" id="KW-0597">Phosphoprotein</keyword>
<comment type="subcellular location">
    <subcellularLocation>
        <location evidence="21">Host cell membrane</location>
        <topology evidence="21">Lipid-anchor</topology>
        <orientation evidence="21">Cytoplasmic side</orientation>
    </subcellularLocation>
    <subcellularLocation>
        <location evidence="21">Virion</location>
    </subcellularLocation>
    <subcellularLocation>
        <location evidence="21">Secreted</location>
    </subcellularLocation>
    <subcellularLocation>
        <location evidence="21">Host Golgi apparatus membrane</location>
    </subcellularLocation>
    <text evidence="21">TGN localization requires PACS1. Associates with the inner plasma membrane through its N-terminal domain. Nef stimulates its own export via the release of exosomes. Incorporated in virions at a rate of about 10 molecules per virion, where it is cleaved.</text>
</comment>
<evidence type="ECO:0000256" key="7">
    <source>
        <dbReference type="ARBA" id="ARBA00022581"/>
    </source>
</evidence>
<feature type="region of interest" description="SH3-binding; interaction with Src family tyrosine kinases" evidence="21">
    <location>
        <begin position="69"/>
        <end position="78"/>
    </location>
</feature>
<feature type="region of interest" description="Binding to ATP6V1H" evidence="21">
    <location>
        <begin position="148"/>
        <end position="180"/>
    </location>
</feature>
<evidence type="ECO:0000256" key="5">
    <source>
        <dbReference type="ARBA" id="ARBA00022553"/>
    </source>
</evidence>
<evidence type="ECO:0000256" key="11">
    <source>
        <dbReference type="ARBA" id="ARBA00022707"/>
    </source>
</evidence>
<comment type="domain">
    <text evidence="21">The N-terminal domain is composed of the N-myristoyl glycine and of a cluster of positively charged amino acids. It is required for inner plasma membrane targeting of Nef and virion incorporation, and thereby for infectivity. This domain is also involved in binding to TP53.</text>
</comment>
<dbReference type="GO" id="GO:0005525">
    <property type="term" value="F:GTP binding"/>
    <property type="evidence" value="ECO:0007669"/>
    <property type="project" value="UniProtKB-UniRule"/>
</dbReference>
<feature type="initiator methionine" description="Removed; by host" evidence="21">
    <location>
        <position position="1"/>
    </location>
</feature>
<evidence type="ECO:0000256" key="4">
    <source>
        <dbReference type="ARBA" id="ARBA00022525"/>
    </source>
</evidence>
<dbReference type="InterPro" id="IPR027480">
    <property type="entry name" value="HIV-1_Nef_anchor_sf"/>
</dbReference>
<accession>A0A076V440</accession>
<feature type="chain" id="PRO_5023313002" description="C-terminal core protein" evidence="21">
    <location>
        <begin position="58"/>
        <end position="266"/>
    </location>
</feature>
<feature type="short sequence motif" description="Diacidic; necessary for CD4 internalization" evidence="21">
    <location>
        <begin position="174"/>
        <end position="175"/>
    </location>
</feature>
<protein>
    <recommendedName>
        <fullName evidence="21">Protein Nef</fullName>
    </recommendedName>
    <alternativeName>
        <fullName evidence="21">3'ORF</fullName>
    </alternativeName>
    <alternativeName>
        <fullName evidence="21">Negative factor</fullName>
        <shortName evidence="21">F-protein</shortName>
    </alternativeName>
    <component>
        <recommendedName>
            <fullName evidence="21">C-terminal core protein</fullName>
        </recommendedName>
    </component>
</protein>
<keyword evidence="19 21" id="KW-0449">Lipoprotein</keyword>
<keyword evidence="11 21" id="KW-0519">Myristate</keyword>
<dbReference type="EMBL" id="KJ849799">
    <property type="protein sequence ID" value="AIK20298.1"/>
    <property type="molecule type" value="Genomic_DNA"/>
</dbReference>
<comment type="PTM">
    <text evidence="21">Myristoylated.</text>
</comment>
<keyword evidence="9 21" id="KW-1083">Inhibition of host autophagy by virus</keyword>
<keyword evidence="18 21" id="KW-0899">Viral immunoevasion</keyword>
<evidence type="ECO:0000256" key="20">
    <source>
        <dbReference type="ARBA" id="ARBA00084111"/>
    </source>
</evidence>
<evidence type="ECO:0000256" key="10">
    <source>
        <dbReference type="ARBA" id="ARBA00022703"/>
    </source>
</evidence>
<proteinExistence type="evidence at transcript level"/>
<feature type="site" description="Might play a role in AP-1 recruitment to the Nef-MHC-I complex" evidence="21">
    <location>
        <position position="20"/>
    </location>
</feature>
<comment type="miscellaneous">
    <text evidence="21">HIV-1 lineages are divided in three main groups, M (for Major), O (for Outlier), and N (for New, or Non-M, Non-O). The vast majority of strains found worldwide belong to the group M. Group O seems to be endemic to and largely confined to Cameroon and neighboring countries in West Central Africa, where these viruses represent a small minority of HIV-1 strains. The group N is represented by a limited number of isolates from Cameroonian persons. The group M is further subdivided in 9 clades or subtypes (A to D, F to H, J and K).</text>
</comment>
<dbReference type="InterPro" id="IPR001558">
    <property type="entry name" value="HIV_Nef"/>
</dbReference>
<gene>
    <name evidence="21 24" type="primary">nef</name>
</gene>
<evidence type="ECO:0000256" key="22">
    <source>
        <dbReference type="RuleBase" id="RU000344"/>
    </source>
</evidence>
<dbReference type="HAMAP" id="MF_04078">
    <property type="entry name" value="NEF_HIV"/>
    <property type="match status" value="1"/>
</dbReference>
<sequence length="266" mass="30126">MGGKWSKRSGKGWPTVRERMRRAEPAAEGVGAVSRDLETRGAITSSNTAETNDACAWLEAQEEEEVGFPVRPQVPLRPMTYKAAVDLSHFLKEKGGLEGLIYSQRRQDILDLWVYHTQGYFPDWQNYTPGPGIRYPLTFGWCYKLVPVDPDKVEEANEGENNCLLHPMGLHGMEDPEREVLMWKFDSRLAFHHVAREMHPEYYKTQELLTASNQELLTASFLQGTFRWGLSREGVAWAGLGSGEPSDAAYKQLLFACTGSLWLDQI</sequence>
<feature type="lipid moiety-binding region" description="N-myristoyl glycine; by host" evidence="21">
    <location>
        <position position="2"/>
    </location>
</feature>
<keyword evidence="8 21" id="KW-1115">Inhibition of host MHC class I molecule presentation by virus</keyword>
<keyword evidence="17 21" id="KW-0472">Membrane</keyword>
<dbReference type="GO" id="GO:0020002">
    <property type="term" value="C:host cell plasma membrane"/>
    <property type="evidence" value="ECO:0007669"/>
    <property type="project" value="UniProtKB-SubCell"/>
</dbReference>
<dbReference type="Gene3D" id="3.30.62.10">
    <property type="entry name" value="Nef Regulatory Factor"/>
    <property type="match status" value="1"/>
</dbReference>
<feature type="chain" id="PRO_5023313003" description="Protein Nef" evidence="21">
    <location>
        <begin position="2"/>
        <end position="266"/>
    </location>
</feature>
<feature type="modified residue" description="Phosphoserine; by host" evidence="21">
    <location>
        <position position="6"/>
    </location>
</feature>
<comment type="similarity">
    <text evidence="1 21 22">Belongs to the lentivirus primate group Nef protein family.</text>
</comment>
<keyword evidence="10 21" id="KW-0053">Apoptosis</keyword>
<dbReference type="GO" id="GO:0016020">
    <property type="term" value="C:membrane"/>
    <property type="evidence" value="ECO:0007669"/>
    <property type="project" value="UniProtKB-UniRule"/>
</dbReference>
<comment type="function">
    <text evidence="21">Factor of infectivity and pathogenicity, required for optimal virus replication. Alters numerous pathways of T-lymphocyte function and down-regulates immunity surface molecules in order to evade host defense and increase viral infectivity. Alters the functionality of other immunity cells, like dendritic cells, monocytes/macrophages and NK cells.</text>
</comment>
<dbReference type="Proteomes" id="UP000111507">
    <property type="component" value="Genome"/>
</dbReference>
<dbReference type="SUPFAM" id="SSF55671">
    <property type="entry name" value="Regulatory factor Nef"/>
    <property type="match status" value="1"/>
</dbReference>
<keyword evidence="12 21" id="KW-1040">Host Golgi apparatus</keyword>
<feature type="short sequence motif" description="Dileucine internalization motif; necessary for CD4 internalization" evidence="21">
    <location>
        <begin position="164"/>
        <end position="165"/>
    </location>
</feature>
<comment type="domain">
    <text evidence="21">The acidic region binds to the sorting protein PACS-2, which targets Nef to the paranuclear region, enabling the PxxP motif to direct assembly of an SFK/ZAP-70/PI3K complex that accelerates endocytosis of cell-surface MHC-I.</text>
</comment>
<keyword evidence="3 21" id="KW-0244">Early protein</keyword>